<dbReference type="Proteomes" id="UP000515126">
    <property type="component" value="Chromosome 11"/>
</dbReference>
<dbReference type="RefSeq" id="XP_029339183.1">
    <property type="nucleotide sequence ID" value="XM_029483323.1"/>
</dbReference>
<gene>
    <name evidence="2 3 4" type="primary">LOC110305867</name>
</gene>
<accession>A0A6P7RVA5</accession>
<name>A0A6P7RVA5_MUSCR</name>
<evidence type="ECO:0000313" key="1">
    <source>
        <dbReference type="Proteomes" id="UP000515126"/>
    </source>
</evidence>
<sequence length="63" mass="7159">MAGSELRAELEQRLSALAIRTEVVEHPEMTRIYSSTRTESCLKLQFLFWPPPSACATNKSVYN</sequence>
<dbReference type="RefSeq" id="XP_029339182.1">
    <property type="nucleotide sequence ID" value="XM_029483322.1"/>
</dbReference>
<reference evidence="2 3" key="1">
    <citation type="submission" date="2025-04" db="UniProtKB">
        <authorList>
            <consortium name="RefSeq"/>
        </authorList>
    </citation>
    <scope>IDENTIFICATION</scope>
</reference>
<organism evidence="1 2">
    <name type="scientific">Mus caroli</name>
    <name type="common">Ryukyu mouse</name>
    <name type="synonym">Ricefield mouse</name>
    <dbReference type="NCBI Taxonomy" id="10089"/>
    <lineage>
        <taxon>Eukaryota</taxon>
        <taxon>Metazoa</taxon>
        <taxon>Chordata</taxon>
        <taxon>Craniata</taxon>
        <taxon>Vertebrata</taxon>
        <taxon>Euteleostomi</taxon>
        <taxon>Mammalia</taxon>
        <taxon>Eutheria</taxon>
        <taxon>Euarchontoglires</taxon>
        <taxon>Glires</taxon>
        <taxon>Rodentia</taxon>
        <taxon>Myomorpha</taxon>
        <taxon>Muroidea</taxon>
        <taxon>Muridae</taxon>
        <taxon>Murinae</taxon>
        <taxon>Mus</taxon>
        <taxon>Mus</taxon>
    </lineage>
</organism>
<keyword evidence="1" id="KW-1185">Reference proteome</keyword>
<dbReference type="RefSeq" id="XP_029339181.1">
    <property type="nucleotide sequence ID" value="XM_029483321.1"/>
</dbReference>
<protein>
    <submittedName>
        <fullName evidence="2 3">Prolyl-tRNA synthetase associated domain-containing protein 1 isoform X2</fullName>
    </submittedName>
</protein>
<dbReference type="GeneID" id="110305867"/>
<proteinExistence type="predicted"/>
<evidence type="ECO:0000313" key="3">
    <source>
        <dbReference type="RefSeq" id="XP_029339182.1"/>
    </source>
</evidence>
<dbReference type="AlphaFoldDB" id="A0A6P7RVA5"/>
<evidence type="ECO:0000313" key="2">
    <source>
        <dbReference type="RefSeq" id="XP_029339181.1"/>
    </source>
</evidence>
<evidence type="ECO:0000313" key="4">
    <source>
        <dbReference type="RefSeq" id="XP_029339183.1"/>
    </source>
</evidence>